<feature type="compositionally biased region" description="Basic and acidic residues" evidence="1">
    <location>
        <begin position="9"/>
        <end position="22"/>
    </location>
</feature>
<evidence type="ECO:0000256" key="1">
    <source>
        <dbReference type="SAM" id="MobiDB-lite"/>
    </source>
</evidence>
<dbReference type="AlphaFoldDB" id="A0A4D4J9B1"/>
<name>A0A4D4J9B1_9PSEU</name>
<proteinExistence type="predicted"/>
<evidence type="ECO:0008006" key="4">
    <source>
        <dbReference type="Google" id="ProtNLM"/>
    </source>
</evidence>
<keyword evidence="3" id="KW-1185">Reference proteome</keyword>
<evidence type="ECO:0000313" key="2">
    <source>
        <dbReference type="EMBL" id="GDY31832.1"/>
    </source>
</evidence>
<reference evidence="3" key="1">
    <citation type="submission" date="2019-04" db="EMBL/GenBank/DDBJ databases">
        <title>Draft genome sequence of Pseudonocardiaceae bacterium SL3-2-4.</title>
        <authorList>
            <person name="Ningsih F."/>
            <person name="Yokota A."/>
            <person name="Sakai Y."/>
            <person name="Nanatani K."/>
            <person name="Yabe S."/>
            <person name="Oetari A."/>
            <person name="Sjamsuridzal W."/>
        </authorList>
    </citation>
    <scope>NUCLEOTIDE SEQUENCE [LARGE SCALE GENOMIC DNA]</scope>
    <source>
        <strain evidence="3">SL3-2-4</strain>
    </source>
</reference>
<sequence length="191" mass="21586">MTRLRKLTPHTDHDPDRRPRRLDAEANDKILLRCSDPKPSAEDIALGYKQVLDVERGWRDLKSIIDMRPVYHRVEDRIRAHVLLCWLALLLIRIAETKTGRPGAEIRDELQRPHLGTFTGPAGSLRRRTELTAGQKKILAGARELESAVTDVMDLGEDSVVEIDLGLTSSPARVRSLGRPRRLPDAGRRIV</sequence>
<accession>A0A4D4J9B1</accession>
<evidence type="ECO:0000313" key="3">
    <source>
        <dbReference type="Proteomes" id="UP000298860"/>
    </source>
</evidence>
<dbReference type="Proteomes" id="UP000298860">
    <property type="component" value="Unassembled WGS sequence"/>
</dbReference>
<organism evidence="2 3">
    <name type="scientific">Gandjariella thermophila</name>
    <dbReference type="NCBI Taxonomy" id="1931992"/>
    <lineage>
        <taxon>Bacteria</taxon>
        <taxon>Bacillati</taxon>
        <taxon>Actinomycetota</taxon>
        <taxon>Actinomycetes</taxon>
        <taxon>Pseudonocardiales</taxon>
        <taxon>Pseudonocardiaceae</taxon>
        <taxon>Gandjariella</taxon>
    </lineage>
</organism>
<feature type="region of interest" description="Disordered" evidence="1">
    <location>
        <begin position="1"/>
        <end position="22"/>
    </location>
</feature>
<protein>
    <recommendedName>
        <fullName evidence="4">Transposase IS4-like domain-containing protein</fullName>
    </recommendedName>
</protein>
<dbReference type="EMBL" id="BJFL01000018">
    <property type="protein sequence ID" value="GDY31832.1"/>
    <property type="molecule type" value="Genomic_DNA"/>
</dbReference>
<gene>
    <name evidence="2" type="ORF">GTS_34650</name>
</gene>
<comment type="caution">
    <text evidence="2">The sequence shown here is derived from an EMBL/GenBank/DDBJ whole genome shotgun (WGS) entry which is preliminary data.</text>
</comment>